<feature type="region of interest" description="Disordered" evidence="1">
    <location>
        <begin position="103"/>
        <end position="241"/>
    </location>
</feature>
<reference evidence="2 3" key="1">
    <citation type="journal article" date="2011" name="Cell">
        <title>The monarch butterfly genome yields insights into long-distance migration.</title>
        <authorList>
            <person name="Zhan S."/>
            <person name="Merlin C."/>
            <person name="Boore J.L."/>
            <person name="Reppert S.M."/>
        </authorList>
    </citation>
    <scope>NUCLEOTIDE SEQUENCE [LARGE SCALE GENOMIC DNA]</scope>
    <source>
        <strain evidence="2">F-2</strain>
    </source>
</reference>
<protein>
    <submittedName>
        <fullName evidence="2">Ballchen</fullName>
    </submittedName>
</protein>
<feature type="compositionally biased region" description="Basic and acidic residues" evidence="1">
    <location>
        <begin position="223"/>
        <end position="233"/>
    </location>
</feature>
<dbReference type="InterPro" id="IPR050235">
    <property type="entry name" value="CK1_Ser-Thr_kinase"/>
</dbReference>
<evidence type="ECO:0000256" key="1">
    <source>
        <dbReference type="SAM" id="MobiDB-lite"/>
    </source>
</evidence>
<dbReference type="EMBL" id="AGBW02013182">
    <property type="protein sequence ID" value="OWR43906.1"/>
    <property type="molecule type" value="Genomic_DNA"/>
</dbReference>
<dbReference type="InParanoid" id="A0A212EQY2"/>
<accession>A0A212EQY2</accession>
<dbReference type="SUPFAM" id="SSF56112">
    <property type="entry name" value="Protein kinase-like (PK-like)"/>
    <property type="match status" value="1"/>
</dbReference>
<dbReference type="PANTHER" id="PTHR11909">
    <property type="entry name" value="CASEIN KINASE-RELATED"/>
    <property type="match status" value="1"/>
</dbReference>
<dbReference type="AlphaFoldDB" id="A0A212EQY2"/>
<proteinExistence type="predicted"/>
<dbReference type="Gene3D" id="1.10.510.10">
    <property type="entry name" value="Transferase(Phosphotransferase) domain 1"/>
    <property type="match status" value="1"/>
</dbReference>
<organism evidence="2 3">
    <name type="scientific">Danaus plexippus plexippus</name>
    <dbReference type="NCBI Taxonomy" id="278856"/>
    <lineage>
        <taxon>Eukaryota</taxon>
        <taxon>Metazoa</taxon>
        <taxon>Ecdysozoa</taxon>
        <taxon>Arthropoda</taxon>
        <taxon>Hexapoda</taxon>
        <taxon>Insecta</taxon>
        <taxon>Pterygota</taxon>
        <taxon>Neoptera</taxon>
        <taxon>Endopterygota</taxon>
        <taxon>Lepidoptera</taxon>
        <taxon>Glossata</taxon>
        <taxon>Ditrysia</taxon>
        <taxon>Papilionoidea</taxon>
        <taxon>Nymphalidae</taxon>
        <taxon>Danainae</taxon>
        <taxon>Danaini</taxon>
        <taxon>Danaina</taxon>
        <taxon>Danaus</taxon>
        <taxon>Danaus</taxon>
    </lineage>
</organism>
<dbReference type="eggNOG" id="KOG1164">
    <property type="taxonomic scope" value="Eukaryota"/>
</dbReference>
<feature type="non-terminal residue" evidence="2">
    <location>
        <position position="1"/>
    </location>
</feature>
<feature type="compositionally biased region" description="Basic and acidic residues" evidence="1">
    <location>
        <begin position="112"/>
        <end position="122"/>
    </location>
</feature>
<name>A0A212EQY2_DANPL</name>
<evidence type="ECO:0000313" key="3">
    <source>
        <dbReference type="Proteomes" id="UP000007151"/>
    </source>
</evidence>
<dbReference type="STRING" id="278856.A0A212EQY2"/>
<keyword evidence="3" id="KW-1185">Reference proteome</keyword>
<dbReference type="Proteomes" id="UP000007151">
    <property type="component" value="Unassembled WGS sequence"/>
</dbReference>
<dbReference type="KEGG" id="dpl:KGM_215276B"/>
<evidence type="ECO:0000313" key="2">
    <source>
        <dbReference type="EMBL" id="OWR43906.1"/>
    </source>
</evidence>
<gene>
    <name evidence="2" type="ORF">KGM_215276B</name>
</gene>
<dbReference type="InterPro" id="IPR011009">
    <property type="entry name" value="Kinase-like_dom_sf"/>
</dbReference>
<feature type="region of interest" description="Disordered" evidence="1">
    <location>
        <begin position="277"/>
        <end position="299"/>
    </location>
</feature>
<comment type="caution">
    <text evidence="2">The sequence shown here is derived from an EMBL/GenBank/DDBJ whole genome shotgun (WGS) entry which is preliminary data.</text>
</comment>
<sequence>ATKRGDLEILGYNMLQWLVGELPWEKNLKQPKTVQAMKEAFMNNVRKEITRQFNNVPEALTNFFEYINSLKPKDSIDYTKCRQMFENYLKSEGVAKSKKMDFAGNKKRKTKKIEDSSEHLDPDDNTEQVLKKNTARQNGEVRAVRRGRKVQQVPEEDGENKEPADSVVKQTSRAKKRNSIEPSVVVKLRKTRMAPKAKTQTSVEKNKRSPRQVSFDSPISEVIGEKNMKRKNDSMNSSGDIFDDSFVIEEKKARPRRKLISDEEVIVKRVVRKKVTSVTHKTRSWRDSPAVMNGRSPPK</sequence>